<dbReference type="Gene3D" id="1.10.287.1260">
    <property type="match status" value="1"/>
</dbReference>
<dbReference type="InParanoid" id="A0A1C5A8K6"/>
<sequence>MQSYLGTVVAALAAAAIALLAVEVTHRLVRRLGPNSLLMGELADHAHRPLKVATTVLAVQFGIRFSTGYAVGDQWRQVVLHLLVLCVIASTAWLVAALLVVTEDVALARFRIDVPDNRHARRVRTQVVMLRRLTIAVIVVLTVGVMLMTFPSVRGIGAGVLTSAGVVGVVAALAAQSLLGNVFAGLQLAFSDAVRLDDVVVVEGEWGRIEELTLSYVVVQIWDDRRLILPTSYFTSKPFQNWTRTQAAVLGTAEFDLDWAVPVQAMREELRRLVESTELWDGRVCVLQVTDATGGNVRVRALVSAANAGNLWDLRCLVREHLVGWVREQRPTAMPRTRTELGDATSDLPWQWVQPRRPVRRRPDGNPPDDARLFGGSDDGDARSEAFVGPDEPDDGHRRNGADPGASRNRSTDGPGRADGPGRVDGQERVDGHGRVDAGRAPEPADNHR</sequence>
<comment type="subcellular location">
    <subcellularLocation>
        <location evidence="1">Membrane</location>
    </subcellularLocation>
</comment>
<dbReference type="SUPFAM" id="SSF50182">
    <property type="entry name" value="Sm-like ribonucleoproteins"/>
    <property type="match status" value="1"/>
</dbReference>
<feature type="compositionally biased region" description="Basic and acidic residues" evidence="5">
    <location>
        <begin position="361"/>
        <end position="372"/>
    </location>
</feature>
<evidence type="ECO:0000256" key="3">
    <source>
        <dbReference type="ARBA" id="ARBA00022989"/>
    </source>
</evidence>
<feature type="transmembrane region" description="Helical" evidence="6">
    <location>
        <begin position="156"/>
        <end position="175"/>
    </location>
</feature>
<evidence type="ECO:0000259" key="7">
    <source>
        <dbReference type="Pfam" id="PF00924"/>
    </source>
</evidence>
<dbReference type="Pfam" id="PF00924">
    <property type="entry name" value="MS_channel_2nd"/>
    <property type="match status" value="1"/>
</dbReference>
<dbReference type="AlphaFoldDB" id="A0A1C5A8K6"/>
<evidence type="ECO:0000313" key="9">
    <source>
        <dbReference type="Proteomes" id="UP000198253"/>
    </source>
</evidence>
<evidence type="ECO:0000256" key="2">
    <source>
        <dbReference type="ARBA" id="ARBA00022692"/>
    </source>
</evidence>
<evidence type="ECO:0000313" key="8">
    <source>
        <dbReference type="EMBL" id="SCF41540.1"/>
    </source>
</evidence>
<keyword evidence="3 6" id="KW-1133">Transmembrane helix</keyword>
<dbReference type="PANTHER" id="PTHR30566:SF25">
    <property type="entry name" value="INNER MEMBRANE PROTEIN"/>
    <property type="match status" value="1"/>
</dbReference>
<feature type="compositionally biased region" description="Basic and acidic residues" evidence="5">
    <location>
        <begin position="420"/>
        <end position="449"/>
    </location>
</feature>
<dbReference type="PANTHER" id="PTHR30566">
    <property type="entry name" value="YNAI-RELATED MECHANOSENSITIVE ION CHANNEL"/>
    <property type="match status" value="1"/>
</dbReference>
<protein>
    <submittedName>
        <fullName evidence="8">Small-conductance mechanosensitive channel</fullName>
    </submittedName>
</protein>
<proteinExistence type="predicted"/>
<evidence type="ECO:0000256" key="1">
    <source>
        <dbReference type="ARBA" id="ARBA00004370"/>
    </source>
</evidence>
<evidence type="ECO:0000256" key="6">
    <source>
        <dbReference type="SAM" id="Phobius"/>
    </source>
</evidence>
<dbReference type="GO" id="GO:0016020">
    <property type="term" value="C:membrane"/>
    <property type="evidence" value="ECO:0007669"/>
    <property type="project" value="UniProtKB-SubCell"/>
</dbReference>
<dbReference type="InterPro" id="IPR006685">
    <property type="entry name" value="MscS_channel_2nd"/>
</dbReference>
<dbReference type="Gene3D" id="2.30.30.60">
    <property type="match status" value="1"/>
</dbReference>
<feature type="domain" description="Mechanosensitive ion channel MscS" evidence="7">
    <location>
        <begin position="178"/>
        <end position="244"/>
    </location>
</feature>
<dbReference type="GO" id="GO:0055085">
    <property type="term" value="P:transmembrane transport"/>
    <property type="evidence" value="ECO:0007669"/>
    <property type="project" value="InterPro"/>
</dbReference>
<accession>A0A1C5A8K6</accession>
<feature type="region of interest" description="Disordered" evidence="5">
    <location>
        <begin position="336"/>
        <end position="449"/>
    </location>
</feature>
<keyword evidence="2 6" id="KW-0812">Transmembrane</keyword>
<name>A0A1C5A8K6_MICEC</name>
<keyword evidence="4 6" id="KW-0472">Membrane</keyword>
<gene>
    <name evidence="8" type="ORF">GA0070618_6523</name>
</gene>
<dbReference type="EMBL" id="LT607413">
    <property type="protein sequence ID" value="SCF41540.1"/>
    <property type="molecule type" value="Genomic_DNA"/>
</dbReference>
<reference evidence="9" key="1">
    <citation type="submission" date="2016-06" db="EMBL/GenBank/DDBJ databases">
        <authorList>
            <person name="Varghese N."/>
            <person name="Submissions Spin"/>
        </authorList>
    </citation>
    <scope>NUCLEOTIDE SEQUENCE [LARGE SCALE GENOMIC DNA]</scope>
    <source>
        <strain evidence="9">DSM 43816</strain>
    </source>
</reference>
<feature type="transmembrane region" description="Helical" evidence="6">
    <location>
        <begin position="130"/>
        <end position="150"/>
    </location>
</feature>
<evidence type="ECO:0000256" key="4">
    <source>
        <dbReference type="ARBA" id="ARBA00023136"/>
    </source>
</evidence>
<feature type="transmembrane region" description="Helical" evidence="6">
    <location>
        <begin position="78"/>
        <end position="101"/>
    </location>
</feature>
<evidence type="ECO:0000256" key="5">
    <source>
        <dbReference type="SAM" id="MobiDB-lite"/>
    </source>
</evidence>
<dbReference type="InterPro" id="IPR010920">
    <property type="entry name" value="LSM_dom_sf"/>
</dbReference>
<keyword evidence="9" id="KW-1185">Reference proteome</keyword>
<organism evidence="8 9">
    <name type="scientific">Micromonospora echinospora</name>
    <name type="common">Micromonospora purpurea</name>
    <dbReference type="NCBI Taxonomy" id="1877"/>
    <lineage>
        <taxon>Bacteria</taxon>
        <taxon>Bacillati</taxon>
        <taxon>Actinomycetota</taxon>
        <taxon>Actinomycetes</taxon>
        <taxon>Micromonosporales</taxon>
        <taxon>Micromonosporaceae</taxon>
        <taxon>Micromonospora</taxon>
    </lineage>
</organism>
<dbReference type="InterPro" id="IPR023408">
    <property type="entry name" value="MscS_beta-dom_sf"/>
</dbReference>
<dbReference type="Proteomes" id="UP000198253">
    <property type="component" value="Chromosome I"/>
</dbReference>
<dbReference type="OrthoDB" id="9792218at2"/>